<dbReference type="PANTHER" id="PTHR12948">
    <property type="entry name" value="NEDD8 ULTIMATE BUSTER-1 BS4 PROTEIN"/>
    <property type="match status" value="1"/>
</dbReference>
<dbReference type="GO" id="GO:2000058">
    <property type="term" value="P:regulation of ubiquitin-dependent protein catabolic process"/>
    <property type="evidence" value="ECO:0000318"/>
    <property type="project" value="GO_Central"/>
</dbReference>
<dbReference type="Gene3D" id="3.10.20.90">
    <property type="entry name" value="Phosphatidylinositol 3-kinase Catalytic Subunit, Chain A, domain 1"/>
    <property type="match status" value="1"/>
</dbReference>
<feature type="domain" description="Ubiquitin-like" evidence="3">
    <location>
        <begin position="30"/>
        <end position="80"/>
    </location>
</feature>
<feature type="region of interest" description="Disordered" evidence="1">
    <location>
        <begin position="477"/>
        <end position="502"/>
    </location>
</feature>
<dbReference type="InterPro" id="IPR009060">
    <property type="entry name" value="UBA-like_sf"/>
</dbReference>
<feature type="domain" description="UBA" evidence="2">
    <location>
        <begin position="366"/>
        <end position="406"/>
    </location>
</feature>
<evidence type="ECO:0008006" key="6">
    <source>
        <dbReference type="Google" id="ProtNLM"/>
    </source>
</evidence>
<dbReference type="PROSITE" id="PS50053">
    <property type="entry name" value="UBIQUITIN_2"/>
    <property type="match status" value="1"/>
</dbReference>
<dbReference type="FunCoup" id="A0A2K1WZP3">
    <property type="interactions" value="2557"/>
</dbReference>
<evidence type="ECO:0000256" key="1">
    <source>
        <dbReference type="SAM" id="MobiDB-lite"/>
    </source>
</evidence>
<feature type="compositionally biased region" description="Polar residues" evidence="1">
    <location>
        <begin position="477"/>
        <end position="497"/>
    </location>
</feature>
<evidence type="ECO:0000259" key="3">
    <source>
        <dbReference type="PROSITE" id="PS50053"/>
    </source>
</evidence>
<dbReference type="PROSITE" id="PS50030">
    <property type="entry name" value="UBA"/>
    <property type="match status" value="3"/>
</dbReference>
<dbReference type="GO" id="GO:0031593">
    <property type="term" value="F:polyubiquitin modification-dependent protein binding"/>
    <property type="evidence" value="ECO:0007669"/>
    <property type="project" value="UniProtKB-ARBA"/>
</dbReference>
<feature type="domain" description="UBA" evidence="2">
    <location>
        <begin position="294"/>
        <end position="334"/>
    </location>
</feature>
<dbReference type="InParanoid" id="A0A2K1WZP3"/>
<keyword evidence="5" id="KW-1185">Reference proteome</keyword>
<dbReference type="PANTHER" id="PTHR12948:SF3">
    <property type="entry name" value="NEDD8 ULTIMATE BUSTER 1"/>
    <property type="match status" value="1"/>
</dbReference>
<protein>
    <recommendedName>
        <fullName evidence="6">UBA domain-containing protein</fullName>
    </recommendedName>
</protein>
<name>A0A2K1WZP3_POPTR</name>
<dbReference type="ExpressionAtlas" id="A0A2K1WZP3">
    <property type="expression patterns" value="baseline"/>
</dbReference>
<proteinExistence type="predicted"/>
<dbReference type="InterPro" id="IPR000626">
    <property type="entry name" value="Ubiquitin-like_dom"/>
</dbReference>
<evidence type="ECO:0000259" key="2">
    <source>
        <dbReference type="PROSITE" id="PS50030"/>
    </source>
</evidence>
<reference evidence="4 5" key="1">
    <citation type="journal article" date="2006" name="Science">
        <title>The genome of black cottonwood, Populus trichocarpa (Torr. &amp; Gray).</title>
        <authorList>
            <person name="Tuskan G.A."/>
            <person name="Difazio S."/>
            <person name="Jansson S."/>
            <person name="Bohlmann J."/>
            <person name="Grigoriev I."/>
            <person name="Hellsten U."/>
            <person name="Putnam N."/>
            <person name="Ralph S."/>
            <person name="Rombauts S."/>
            <person name="Salamov A."/>
            <person name="Schein J."/>
            <person name="Sterck L."/>
            <person name="Aerts A."/>
            <person name="Bhalerao R.R."/>
            <person name="Bhalerao R.P."/>
            <person name="Blaudez D."/>
            <person name="Boerjan W."/>
            <person name="Brun A."/>
            <person name="Brunner A."/>
            <person name="Busov V."/>
            <person name="Campbell M."/>
            <person name="Carlson J."/>
            <person name="Chalot M."/>
            <person name="Chapman J."/>
            <person name="Chen G.L."/>
            <person name="Cooper D."/>
            <person name="Coutinho P.M."/>
            <person name="Couturier J."/>
            <person name="Covert S."/>
            <person name="Cronk Q."/>
            <person name="Cunningham R."/>
            <person name="Davis J."/>
            <person name="Degroeve S."/>
            <person name="Dejardin A."/>
            <person name="Depamphilis C."/>
            <person name="Detter J."/>
            <person name="Dirks B."/>
            <person name="Dubchak I."/>
            <person name="Duplessis S."/>
            <person name="Ehlting J."/>
            <person name="Ellis B."/>
            <person name="Gendler K."/>
            <person name="Goodstein D."/>
            <person name="Gribskov M."/>
            <person name="Grimwood J."/>
            <person name="Groover A."/>
            <person name="Gunter L."/>
            <person name="Hamberger B."/>
            <person name="Heinze B."/>
            <person name="Helariutta Y."/>
            <person name="Henrissat B."/>
            <person name="Holligan D."/>
            <person name="Holt R."/>
            <person name="Huang W."/>
            <person name="Islam-Faridi N."/>
            <person name="Jones S."/>
            <person name="Jones-Rhoades M."/>
            <person name="Jorgensen R."/>
            <person name="Joshi C."/>
            <person name="Kangasjarvi J."/>
            <person name="Karlsson J."/>
            <person name="Kelleher C."/>
            <person name="Kirkpatrick R."/>
            <person name="Kirst M."/>
            <person name="Kohler A."/>
            <person name="Kalluri U."/>
            <person name="Larimer F."/>
            <person name="Leebens-Mack J."/>
            <person name="Leple J.C."/>
            <person name="Locascio P."/>
            <person name="Lou Y."/>
            <person name="Lucas S."/>
            <person name="Martin F."/>
            <person name="Montanini B."/>
            <person name="Napoli C."/>
            <person name="Nelson D.R."/>
            <person name="Nelson C."/>
            <person name="Nieminen K."/>
            <person name="Nilsson O."/>
            <person name="Pereda V."/>
            <person name="Peter G."/>
            <person name="Philippe R."/>
            <person name="Pilate G."/>
            <person name="Poliakov A."/>
            <person name="Razumovskaya J."/>
            <person name="Richardson P."/>
            <person name="Rinaldi C."/>
            <person name="Ritland K."/>
            <person name="Rouze P."/>
            <person name="Ryaboy D."/>
            <person name="Schmutz J."/>
            <person name="Schrader J."/>
            <person name="Segerman B."/>
            <person name="Shin H."/>
            <person name="Siddiqui A."/>
            <person name="Sterky F."/>
            <person name="Terry A."/>
            <person name="Tsai C.J."/>
            <person name="Uberbacher E."/>
            <person name="Unneberg P."/>
            <person name="Vahala J."/>
            <person name="Wall K."/>
            <person name="Wessler S."/>
            <person name="Yang G."/>
            <person name="Yin T."/>
            <person name="Douglas C."/>
            <person name="Marra M."/>
            <person name="Sandberg G."/>
            <person name="Van de Peer Y."/>
            <person name="Rokhsar D."/>
        </authorList>
    </citation>
    <scope>NUCLEOTIDE SEQUENCE [LARGE SCALE GENOMIC DNA]</scope>
    <source>
        <strain evidence="5">cv. Nisqually</strain>
    </source>
</reference>
<dbReference type="InterPro" id="IPR029071">
    <property type="entry name" value="Ubiquitin-like_domsf"/>
</dbReference>
<gene>
    <name evidence="4" type="ORF">POPTR_018G118100</name>
</gene>
<evidence type="ECO:0000313" key="5">
    <source>
        <dbReference type="Proteomes" id="UP000006729"/>
    </source>
</evidence>
<dbReference type="Pfam" id="PF00627">
    <property type="entry name" value="UBA"/>
    <property type="match status" value="2"/>
</dbReference>
<feature type="domain" description="UBA" evidence="2">
    <location>
        <begin position="422"/>
        <end position="465"/>
    </location>
</feature>
<dbReference type="EMBL" id="CM009307">
    <property type="protein sequence ID" value="PNS93993.1"/>
    <property type="molecule type" value="Genomic_DNA"/>
</dbReference>
<dbReference type="Gene3D" id="1.10.8.10">
    <property type="entry name" value="DNA helicase RuvA subunit, C-terminal domain"/>
    <property type="match status" value="3"/>
</dbReference>
<organism evidence="4 5">
    <name type="scientific">Populus trichocarpa</name>
    <name type="common">Western balsam poplar</name>
    <name type="synonym">Populus balsamifera subsp. trichocarpa</name>
    <dbReference type="NCBI Taxonomy" id="3694"/>
    <lineage>
        <taxon>Eukaryota</taxon>
        <taxon>Viridiplantae</taxon>
        <taxon>Streptophyta</taxon>
        <taxon>Embryophyta</taxon>
        <taxon>Tracheophyta</taxon>
        <taxon>Spermatophyta</taxon>
        <taxon>Magnoliopsida</taxon>
        <taxon>eudicotyledons</taxon>
        <taxon>Gunneridae</taxon>
        <taxon>Pentapetalae</taxon>
        <taxon>rosids</taxon>
        <taxon>fabids</taxon>
        <taxon>Malpighiales</taxon>
        <taxon>Salicaceae</taxon>
        <taxon>Saliceae</taxon>
        <taxon>Populus</taxon>
    </lineage>
</organism>
<dbReference type="SMART" id="SM00165">
    <property type="entry name" value="UBA"/>
    <property type="match status" value="3"/>
</dbReference>
<accession>A0A2K1WZP3</accession>
<dbReference type="SUPFAM" id="SSF54236">
    <property type="entry name" value="Ubiquitin-like"/>
    <property type="match status" value="1"/>
</dbReference>
<sequence>MSSSSPASIAKLKVAGTWAGLLEVETENWTVPMLREEIAKRSNMGTESINLIFAGKVLKDCTSEEKNSLSQLGIKNNSKILACRVSVEEGKTLKNELLADDERNHRLARIRAAVTALSKRHADGALPIEDFDIELEDQSGKKVHFSETDRLAIMTGLMLHTSGKRFIRKQMFTDALEVLTMGEEAFSLCNPKSIELVDNIPILQIDMVWCYFMLRDIAWIAVAGLRLKKAREGLERAHGKDSSRFRLLQAGRTSELALYLRLELLEGVVAYHSGQFNKSRKFLASAQEKFFQLQVPDEALSLVVSMGFGEWDAKRALRMSNQDIQSAVNFLVVEREKREQKMEDDIRRRNEIMEQKRYGVTPLKKAVDLQRLIEVVSIGFEKELAAEALRKNENDTQKALDDLTNPEANTALQRNIELRKRRRQQRATDATIERLVSMGFERSRVIGAVQAGGSLEQAMHQLLTYSRADTTVAAENSANAHGSTVNNNASAPDSTPTDLALDNLDPDALDIDCSNEGPSAAEIEQRDVEMEGEIADELARGDALSDYDIEVAKEGEAINEYLALLASVDGTSSSQSSQ</sequence>
<dbReference type="STRING" id="3694.A0A2K1WZP3"/>
<dbReference type="Proteomes" id="UP000006729">
    <property type="component" value="Chromosome 18"/>
</dbReference>
<dbReference type="InterPro" id="IPR015940">
    <property type="entry name" value="UBA"/>
</dbReference>
<dbReference type="InterPro" id="IPR039749">
    <property type="entry name" value="NUB1"/>
</dbReference>
<dbReference type="AlphaFoldDB" id="A0A2K1WZP3"/>
<dbReference type="SUPFAM" id="SSF46934">
    <property type="entry name" value="UBA-like"/>
    <property type="match status" value="3"/>
</dbReference>
<evidence type="ECO:0000313" key="4">
    <source>
        <dbReference type="EMBL" id="PNS93993.1"/>
    </source>
</evidence>